<protein>
    <submittedName>
        <fullName evidence="1">Uncharacterized protein</fullName>
    </submittedName>
</protein>
<keyword evidence="2" id="KW-1185">Reference proteome</keyword>
<evidence type="ECO:0000313" key="2">
    <source>
        <dbReference type="Proteomes" id="UP000188268"/>
    </source>
</evidence>
<dbReference type="Proteomes" id="UP000188268">
    <property type="component" value="Unassembled WGS sequence"/>
</dbReference>
<gene>
    <name evidence="1" type="ORF">CCACVL1_19380</name>
</gene>
<dbReference type="EMBL" id="AWWV01011988">
    <property type="protein sequence ID" value="OMO69614.1"/>
    <property type="molecule type" value="Genomic_DNA"/>
</dbReference>
<dbReference type="AlphaFoldDB" id="A0A1R3HH21"/>
<organism evidence="1 2">
    <name type="scientific">Corchorus capsularis</name>
    <name type="common">Jute</name>
    <dbReference type="NCBI Taxonomy" id="210143"/>
    <lineage>
        <taxon>Eukaryota</taxon>
        <taxon>Viridiplantae</taxon>
        <taxon>Streptophyta</taxon>
        <taxon>Embryophyta</taxon>
        <taxon>Tracheophyta</taxon>
        <taxon>Spermatophyta</taxon>
        <taxon>Magnoliopsida</taxon>
        <taxon>eudicotyledons</taxon>
        <taxon>Gunneridae</taxon>
        <taxon>Pentapetalae</taxon>
        <taxon>rosids</taxon>
        <taxon>malvids</taxon>
        <taxon>Malvales</taxon>
        <taxon>Malvaceae</taxon>
        <taxon>Grewioideae</taxon>
        <taxon>Apeibeae</taxon>
        <taxon>Corchorus</taxon>
    </lineage>
</organism>
<sequence length="51" mass="5632">MFPCSVLHDPRSPKPKSQLGNGVGYFTALVMHFVVTLSPRSSFDIQIIPQS</sequence>
<accession>A0A1R3HH21</accession>
<proteinExistence type="predicted"/>
<evidence type="ECO:0000313" key="1">
    <source>
        <dbReference type="EMBL" id="OMO69614.1"/>
    </source>
</evidence>
<comment type="caution">
    <text evidence="1">The sequence shown here is derived from an EMBL/GenBank/DDBJ whole genome shotgun (WGS) entry which is preliminary data.</text>
</comment>
<reference evidence="1 2" key="1">
    <citation type="submission" date="2013-09" db="EMBL/GenBank/DDBJ databases">
        <title>Corchorus capsularis genome sequencing.</title>
        <authorList>
            <person name="Alam M."/>
            <person name="Haque M.S."/>
            <person name="Islam M.S."/>
            <person name="Emdad E.M."/>
            <person name="Islam M.M."/>
            <person name="Ahmed B."/>
            <person name="Halim A."/>
            <person name="Hossen Q.M.M."/>
            <person name="Hossain M.Z."/>
            <person name="Ahmed R."/>
            <person name="Khan M.M."/>
            <person name="Islam R."/>
            <person name="Rashid M.M."/>
            <person name="Khan S.A."/>
            <person name="Rahman M.S."/>
            <person name="Alam M."/>
        </authorList>
    </citation>
    <scope>NUCLEOTIDE SEQUENCE [LARGE SCALE GENOMIC DNA]</scope>
    <source>
        <strain evidence="2">cv. CVL-1</strain>
        <tissue evidence="1">Whole seedling</tissue>
    </source>
</reference>
<name>A0A1R3HH21_COCAP</name>
<dbReference type="Gramene" id="OMO69614">
    <property type="protein sequence ID" value="OMO69614"/>
    <property type="gene ID" value="CCACVL1_19380"/>
</dbReference>